<feature type="compositionally biased region" description="Polar residues" evidence="1">
    <location>
        <begin position="48"/>
        <end position="59"/>
    </location>
</feature>
<evidence type="ECO:0000313" key="2">
    <source>
        <dbReference type="EMBL" id="KAK6497827.1"/>
    </source>
</evidence>
<protein>
    <submittedName>
        <fullName evidence="2">Uncharacterized protein</fullName>
    </submittedName>
</protein>
<feature type="region of interest" description="Disordered" evidence="1">
    <location>
        <begin position="1"/>
        <end position="109"/>
    </location>
</feature>
<dbReference type="Proteomes" id="UP001370758">
    <property type="component" value="Unassembled WGS sequence"/>
</dbReference>
<evidence type="ECO:0000313" key="3">
    <source>
        <dbReference type="Proteomes" id="UP001370758"/>
    </source>
</evidence>
<proteinExistence type="predicted"/>
<dbReference type="EMBL" id="JAVHJL010000009">
    <property type="protein sequence ID" value="KAK6497827.1"/>
    <property type="molecule type" value="Genomic_DNA"/>
</dbReference>
<sequence>MPPKRSSSAALKPRASRSKVSKPTPPSTPRKSPRAYTPRKTKSRSVPAINTTPSRTPSAKSDDRPIPTRATRQKKKVSTKGTSISPINDTPSPPDTPTPDRGRRNTSIATITKEEEVTGFYGLGFVRSVTQQARDFFSGWGYPFGKAKVEKRRPGRKKGARRK</sequence>
<reference evidence="2 3" key="1">
    <citation type="submission" date="2023-08" db="EMBL/GenBank/DDBJ databases">
        <authorList>
            <person name="Palmer J.M."/>
        </authorList>
    </citation>
    <scope>NUCLEOTIDE SEQUENCE [LARGE SCALE GENOMIC DNA]</scope>
    <source>
        <strain evidence="2 3">TWF481</strain>
    </source>
</reference>
<name>A0AAV9VXW9_9PEZI</name>
<evidence type="ECO:0000256" key="1">
    <source>
        <dbReference type="SAM" id="MobiDB-lite"/>
    </source>
</evidence>
<gene>
    <name evidence="2" type="ORF">TWF481_012229</name>
</gene>
<organism evidence="2 3">
    <name type="scientific">Arthrobotrys musiformis</name>
    <dbReference type="NCBI Taxonomy" id="47236"/>
    <lineage>
        <taxon>Eukaryota</taxon>
        <taxon>Fungi</taxon>
        <taxon>Dikarya</taxon>
        <taxon>Ascomycota</taxon>
        <taxon>Pezizomycotina</taxon>
        <taxon>Orbiliomycetes</taxon>
        <taxon>Orbiliales</taxon>
        <taxon>Orbiliaceae</taxon>
        <taxon>Arthrobotrys</taxon>
    </lineage>
</organism>
<dbReference type="AlphaFoldDB" id="A0AAV9VXW9"/>
<feature type="compositionally biased region" description="Basic residues" evidence="1">
    <location>
        <begin position="31"/>
        <end position="43"/>
    </location>
</feature>
<comment type="caution">
    <text evidence="2">The sequence shown here is derived from an EMBL/GenBank/DDBJ whole genome shotgun (WGS) entry which is preliminary data.</text>
</comment>
<accession>A0AAV9VXW9</accession>
<keyword evidence="3" id="KW-1185">Reference proteome</keyword>